<gene>
    <name evidence="3" type="ORF">DLJ74_08420</name>
</gene>
<dbReference type="SMART" id="SM00278">
    <property type="entry name" value="HhH1"/>
    <property type="match status" value="2"/>
</dbReference>
<keyword evidence="1" id="KW-0472">Membrane</keyword>
<name>A0A317L081_9BACI</name>
<dbReference type="Pfam" id="PF10531">
    <property type="entry name" value="SLBB"/>
    <property type="match status" value="1"/>
</dbReference>
<dbReference type="InterPro" id="IPR051675">
    <property type="entry name" value="Endo/Exo/Phosphatase_dom_1"/>
</dbReference>
<dbReference type="GO" id="GO:0003677">
    <property type="term" value="F:DNA binding"/>
    <property type="evidence" value="ECO:0007669"/>
    <property type="project" value="InterPro"/>
</dbReference>
<keyword evidence="4" id="KW-1185">Reference proteome</keyword>
<dbReference type="Pfam" id="PF12836">
    <property type="entry name" value="HHH_3"/>
    <property type="match status" value="1"/>
</dbReference>
<dbReference type="Gene3D" id="3.10.560.10">
    <property type="entry name" value="Outer membrane lipoprotein wza domain like"/>
    <property type="match status" value="1"/>
</dbReference>
<evidence type="ECO:0000313" key="4">
    <source>
        <dbReference type="Proteomes" id="UP000245624"/>
    </source>
</evidence>
<dbReference type="PANTHER" id="PTHR21180:SF32">
    <property type="entry name" value="ENDONUCLEASE_EXONUCLEASE_PHOSPHATASE FAMILY DOMAIN-CONTAINING PROTEIN 1"/>
    <property type="match status" value="1"/>
</dbReference>
<comment type="caution">
    <text evidence="3">The sequence shown here is derived from an EMBL/GenBank/DDBJ whole genome shotgun (WGS) entry which is preliminary data.</text>
</comment>
<dbReference type="OrthoDB" id="9790239at2"/>
<evidence type="ECO:0000313" key="3">
    <source>
        <dbReference type="EMBL" id="PWU68460.1"/>
    </source>
</evidence>
<feature type="domain" description="Helix-hairpin-helix DNA-binding motif class 1" evidence="2">
    <location>
        <begin position="173"/>
        <end position="192"/>
    </location>
</feature>
<keyword evidence="1" id="KW-0812">Transmembrane</keyword>
<dbReference type="GO" id="GO:0006281">
    <property type="term" value="P:DNA repair"/>
    <property type="evidence" value="ECO:0007669"/>
    <property type="project" value="InterPro"/>
</dbReference>
<dbReference type="InterPro" id="IPR004509">
    <property type="entry name" value="Competence_ComEA_HhH"/>
</dbReference>
<protein>
    <submittedName>
        <fullName evidence="3">Competence protein ComEA</fullName>
    </submittedName>
</protein>
<keyword evidence="1" id="KW-1133">Transmembrane helix</keyword>
<reference evidence="3 4" key="1">
    <citation type="submission" date="2018-05" db="EMBL/GenBank/DDBJ databases">
        <title>Genomic analysis of Gracilibacillus dipsosauri DD1 reveals novel features of a salt-tolerant amylase.</title>
        <authorList>
            <person name="Deutch C.E."/>
            <person name="Yang S."/>
        </authorList>
    </citation>
    <scope>NUCLEOTIDE SEQUENCE [LARGE SCALE GENOMIC DNA]</scope>
    <source>
        <strain evidence="3 4">DD1</strain>
    </source>
</reference>
<accession>A0A317L081</accession>
<dbReference type="GO" id="GO:0015627">
    <property type="term" value="C:type II protein secretion system complex"/>
    <property type="evidence" value="ECO:0007669"/>
    <property type="project" value="TreeGrafter"/>
</dbReference>
<evidence type="ECO:0000259" key="2">
    <source>
        <dbReference type="SMART" id="SM00278"/>
    </source>
</evidence>
<sequence length="196" mass="22034">MYWLKKYWYFAVIILVVAIWIYVNPSDTNQSENFIMTENTETTVEEIDRIEKGNEEQVVMVDVKGEIAKPGVYQMEAVDRVQDVIKIAGGLTKKGDPSAINMAERVYDEMVIIIPKKGEEGSIGAQSAVQSDGKIKINTATKEEIMQIPGIGEVKANAMIDFRETNGRFEKIEDLTKVNGIGEKTLDNIRDFVQIP</sequence>
<dbReference type="Gene3D" id="1.10.150.310">
    <property type="entry name" value="Tex RuvX-like domain-like"/>
    <property type="match status" value="1"/>
</dbReference>
<feature type="transmembrane region" description="Helical" evidence="1">
    <location>
        <begin position="7"/>
        <end position="23"/>
    </location>
</feature>
<dbReference type="NCBIfam" id="TIGR00426">
    <property type="entry name" value="competence protein ComEA helix-hairpin-helix repeat region"/>
    <property type="match status" value="1"/>
</dbReference>
<dbReference type="PANTHER" id="PTHR21180">
    <property type="entry name" value="ENDONUCLEASE/EXONUCLEASE/PHOSPHATASE FAMILY DOMAIN-CONTAINING PROTEIN 1"/>
    <property type="match status" value="1"/>
</dbReference>
<dbReference type="EMBL" id="QGTD01000008">
    <property type="protein sequence ID" value="PWU68460.1"/>
    <property type="molecule type" value="Genomic_DNA"/>
</dbReference>
<dbReference type="RefSeq" id="WP_109984139.1">
    <property type="nucleotide sequence ID" value="NZ_QGTD01000008.1"/>
</dbReference>
<dbReference type="GO" id="GO:0015628">
    <property type="term" value="P:protein secretion by the type II secretion system"/>
    <property type="evidence" value="ECO:0007669"/>
    <property type="project" value="TreeGrafter"/>
</dbReference>
<dbReference type="InterPro" id="IPR019554">
    <property type="entry name" value="Soluble_ligand-bd"/>
</dbReference>
<dbReference type="InterPro" id="IPR010994">
    <property type="entry name" value="RuvA_2-like"/>
</dbReference>
<dbReference type="InterPro" id="IPR003583">
    <property type="entry name" value="Hlx-hairpin-Hlx_DNA-bd_motif"/>
</dbReference>
<dbReference type="Proteomes" id="UP000245624">
    <property type="component" value="Unassembled WGS sequence"/>
</dbReference>
<proteinExistence type="predicted"/>
<dbReference type="AlphaFoldDB" id="A0A317L081"/>
<dbReference type="SUPFAM" id="SSF47781">
    <property type="entry name" value="RuvA domain 2-like"/>
    <property type="match status" value="1"/>
</dbReference>
<feature type="domain" description="Helix-hairpin-helix DNA-binding motif class 1" evidence="2">
    <location>
        <begin position="143"/>
        <end position="162"/>
    </location>
</feature>
<organism evidence="3 4">
    <name type="scientific">Gracilibacillus dipsosauri</name>
    <dbReference type="NCBI Taxonomy" id="178340"/>
    <lineage>
        <taxon>Bacteria</taxon>
        <taxon>Bacillati</taxon>
        <taxon>Bacillota</taxon>
        <taxon>Bacilli</taxon>
        <taxon>Bacillales</taxon>
        <taxon>Bacillaceae</taxon>
        <taxon>Gracilibacillus</taxon>
    </lineage>
</organism>
<evidence type="ECO:0000256" key="1">
    <source>
        <dbReference type="SAM" id="Phobius"/>
    </source>
</evidence>